<organism evidence="2 3">
    <name type="scientific">Micromonospora avicenniae</name>
    <dbReference type="NCBI Taxonomy" id="1198245"/>
    <lineage>
        <taxon>Bacteria</taxon>
        <taxon>Bacillati</taxon>
        <taxon>Actinomycetota</taxon>
        <taxon>Actinomycetes</taxon>
        <taxon>Micromonosporales</taxon>
        <taxon>Micromonosporaceae</taxon>
        <taxon>Micromonospora</taxon>
    </lineage>
</organism>
<keyword evidence="1" id="KW-0472">Membrane</keyword>
<proteinExistence type="predicted"/>
<reference evidence="2 3" key="1">
    <citation type="submission" date="2017-01" db="EMBL/GenBank/DDBJ databases">
        <authorList>
            <person name="Mah S.A."/>
            <person name="Swanson W.J."/>
            <person name="Moy G.W."/>
            <person name="Vacquier V.D."/>
        </authorList>
    </citation>
    <scope>NUCLEOTIDE SEQUENCE [LARGE SCALE GENOMIC DNA]</scope>
    <source>
        <strain evidence="2 3">DSM 45758</strain>
    </source>
</reference>
<name>A0A1N6T173_9ACTN</name>
<dbReference type="STRING" id="1198245.SAMN05444858_102472"/>
<evidence type="ECO:0000256" key="1">
    <source>
        <dbReference type="SAM" id="Phobius"/>
    </source>
</evidence>
<dbReference type="AlphaFoldDB" id="A0A1N6T173"/>
<feature type="transmembrane region" description="Helical" evidence="1">
    <location>
        <begin position="26"/>
        <end position="48"/>
    </location>
</feature>
<gene>
    <name evidence="2" type="ORF">SAMN05444858_102472</name>
</gene>
<accession>A0A1N6T173</accession>
<keyword evidence="1" id="KW-0812">Transmembrane</keyword>
<evidence type="ECO:0000313" key="2">
    <source>
        <dbReference type="EMBL" id="SIQ47145.1"/>
    </source>
</evidence>
<dbReference type="EMBL" id="FTNF01000002">
    <property type="protein sequence ID" value="SIQ47145.1"/>
    <property type="molecule type" value="Genomic_DNA"/>
</dbReference>
<evidence type="ECO:0000313" key="3">
    <source>
        <dbReference type="Proteomes" id="UP000186004"/>
    </source>
</evidence>
<feature type="transmembrane region" description="Helical" evidence="1">
    <location>
        <begin position="60"/>
        <end position="80"/>
    </location>
</feature>
<sequence>MGVAARLTGGARGSDADLGAGARFGVVHAMLCTYAVVQAFLLANVLLLSAYGGPRLKAGLFAGWGGGLVLIVSVVASWLVPGAG</sequence>
<keyword evidence="1" id="KW-1133">Transmembrane helix</keyword>
<keyword evidence="3" id="KW-1185">Reference proteome</keyword>
<protein>
    <submittedName>
        <fullName evidence="2">Uncharacterized protein</fullName>
    </submittedName>
</protein>
<dbReference type="Proteomes" id="UP000186004">
    <property type="component" value="Unassembled WGS sequence"/>
</dbReference>